<dbReference type="EMBL" id="JGZC01000009">
    <property type="protein sequence ID" value="KFI69411.1"/>
    <property type="molecule type" value="Genomic_DNA"/>
</dbReference>
<evidence type="ECO:0000313" key="3">
    <source>
        <dbReference type="Proteomes" id="UP000029060"/>
    </source>
</evidence>
<dbReference type="Proteomes" id="UP000029060">
    <property type="component" value="Unassembled WGS sequence"/>
</dbReference>
<feature type="compositionally biased region" description="Basic residues" evidence="1">
    <location>
        <begin position="1214"/>
        <end position="1223"/>
    </location>
</feature>
<evidence type="ECO:0000256" key="1">
    <source>
        <dbReference type="SAM" id="MobiDB-lite"/>
    </source>
</evidence>
<organism evidence="2 3">
    <name type="scientific">Bifidobacterium merycicum</name>
    <dbReference type="NCBI Taxonomy" id="78345"/>
    <lineage>
        <taxon>Bacteria</taxon>
        <taxon>Bacillati</taxon>
        <taxon>Actinomycetota</taxon>
        <taxon>Actinomycetes</taxon>
        <taxon>Bifidobacteriales</taxon>
        <taxon>Bifidobacteriaceae</taxon>
        <taxon>Bifidobacterium</taxon>
    </lineage>
</organism>
<feature type="region of interest" description="Disordered" evidence="1">
    <location>
        <begin position="1235"/>
        <end position="1254"/>
    </location>
</feature>
<dbReference type="AlphaFoldDB" id="A0A087BEG1"/>
<accession>A0A087BEG1</accession>
<keyword evidence="3" id="KW-1185">Reference proteome</keyword>
<reference evidence="2 3" key="1">
    <citation type="submission" date="2014-03" db="EMBL/GenBank/DDBJ databases">
        <title>Genomics of Bifidobacteria.</title>
        <authorList>
            <person name="Ventura M."/>
            <person name="Milani C."/>
            <person name="Lugli G.A."/>
        </authorList>
    </citation>
    <scope>NUCLEOTIDE SEQUENCE [LARGE SCALE GENOMIC DNA]</scope>
    <source>
        <strain evidence="2 3">LMG 11341</strain>
    </source>
</reference>
<sequence length="1272" mass="140605">MLDQFQKWHDDYRASLAPSPLEDINQLSAQLDMTHAHPSGVAQLFAAGHVTLESMFRDNGMLRAAERRLGRVLDSQAAKKRVSGVAELSLIVGVATWRGSALPVLLYPVEVSRSEQLGHSSLRFTGKVSLNSALVSRLHASGVFIDEDRLLDSSNYRSGSPETSAIFTSITNEAKTRIDDFSVERRIILGCFMEPSALILAETQRIIDRLGGGPSGNVLLDALAGDERSRAELGKASIPEYSPFDADPHSEYEVGDVDNTVRYAAQLAASGRSIVVDSASGNDTAERAAAIASRCVMNGRSVLYVPGMAEQKRRFLQAMHANEMTGMVLDIADEDSSTSIDRQLIAAVGFQAGVASQHFDQLSDELVGVRSRLTRYLGDLHGVNEKWGVSAYQTIQNLASISMYPTHPATHVRLSEASARQIGDNLDEWAAKLQRAGELGEYTLGPDDTAWYKASITNEQDAVNAYQRVVDLLQKVFPAVREHVSITAQTCGFPVPTTAREWTRQITVLKNLRRVLDVFQPEIFERDIDAMIEASKSKEQRKAEGASMGFWERRRHVREAKSLLRVGAQVENLHDALIVVKKQGEQWHALVPHGGWPVLPQRLDQMISIQETMSEDITALDTVLSTTPRGGELEAKDFNDVEARLKGLYDDHMSLDTLPERCCLENEFQAAGLNDLVADLSERRVGIDAVGAELQLAWWTTVFEDIVHSSPIISNQDGSALASVTERFEQVDVEHVRSIGPMIAQESMRRLCDLLFSRTQEANMLHTQLAGQTKVTLDNLRREHREILSTSKPILMATPDTLASLTEPTVLADVAIVDACAHIPAIQLLSIVSRVKQIVIIAHRNTVTCESLKQMIDVLPQIKVKARPTKRSLTLAAFLESAGYGEVHYDACTEPVRGHVTYHGLDANGTPALNTGLVESSQQEIAEVVRIITERAAGFAIVPTTYMLTVVTLTDSFRIRLGAELKALAAKDKAMGTFLRHVRLIGIHEVAGAQATDVILSLCYAKTAHGRLLQQFGALEEPGGRGMLLDALALADRNVDIVSAFGPADMDDERIHQPGVKLLKTMLTWAERLDGEDIRPAESEYGRNVLLNDLADRIRNRGLNVAVNYGFKRGITIPMVVGLKDKPYALAVLTDDIDFMSIQSTRERHRMLSADLMTLGWSVASVWSVGAFVNPEKEVDRLVSQLADLYRGARMSEEMRDEGETPQVYSATRRTPRKHKRVVRQGTELFDADGVKLEPSDMMTERQRDADDDKRILTELPPHWAQFSERGH</sequence>
<evidence type="ECO:0008006" key="4">
    <source>
        <dbReference type="Google" id="ProtNLM"/>
    </source>
</evidence>
<dbReference type="STRING" id="78345.BMERY_1820"/>
<dbReference type="eggNOG" id="COG1112">
    <property type="taxonomic scope" value="Bacteria"/>
</dbReference>
<feature type="region of interest" description="Disordered" evidence="1">
    <location>
        <begin position="1197"/>
        <end position="1223"/>
    </location>
</feature>
<evidence type="ECO:0000313" key="2">
    <source>
        <dbReference type="EMBL" id="KFI69411.1"/>
    </source>
</evidence>
<gene>
    <name evidence="2" type="ORF">BMERY_1820</name>
</gene>
<comment type="caution">
    <text evidence="2">The sequence shown here is derived from an EMBL/GenBank/DDBJ whole genome shotgun (WGS) entry which is preliminary data.</text>
</comment>
<proteinExistence type="predicted"/>
<protein>
    <recommendedName>
        <fullName evidence="4">Helicase</fullName>
    </recommendedName>
</protein>
<name>A0A087BEG1_9BIFI</name>